<protein>
    <submittedName>
        <fullName evidence="2">Uncharacterized protein</fullName>
    </submittedName>
</protein>
<dbReference type="Proteomes" id="UP001218188">
    <property type="component" value="Unassembled WGS sequence"/>
</dbReference>
<accession>A0AAD6X464</accession>
<evidence type="ECO:0000313" key="3">
    <source>
        <dbReference type="Proteomes" id="UP001218188"/>
    </source>
</evidence>
<feature type="compositionally biased region" description="Basic and acidic residues" evidence="1">
    <location>
        <begin position="23"/>
        <end position="34"/>
    </location>
</feature>
<dbReference type="AlphaFoldDB" id="A0AAD6X464"/>
<feature type="region of interest" description="Disordered" evidence="1">
    <location>
        <begin position="97"/>
        <end position="136"/>
    </location>
</feature>
<sequence length="188" mass="21508">MKDNKPGCSQAQLEALARYRTKNKPELQRKARERMARRRAKLRASPELDAQYKATAREDSARYRAAHGAALAVKQRERRSKRSIAKIGYDKWLEGFKRRCPTPPSESETPLSSSAEPSTPPAPPPGPPTVLDLDDDKEAHRVKRLAACVTYEDEVNYWLDYCDPTIAPDYIPKPGQTPFWQRGCRRWE</sequence>
<evidence type="ECO:0000256" key="1">
    <source>
        <dbReference type="SAM" id="MobiDB-lite"/>
    </source>
</evidence>
<name>A0AAD6X464_9AGAR</name>
<comment type="caution">
    <text evidence="2">The sequence shown here is derived from an EMBL/GenBank/DDBJ whole genome shotgun (WGS) entry which is preliminary data.</text>
</comment>
<reference evidence="2" key="1">
    <citation type="submission" date="2023-03" db="EMBL/GenBank/DDBJ databases">
        <title>Massive genome expansion in bonnet fungi (Mycena s.s.) driven by repeated elements and novel gene families across ecological guilds.</title>
        <authorList>
            <consortium name="Lawrence Berkeley National Laboratory"/>
            <person name="Harder C.B."/>
            <person name="Miyauchi S."/>
            <person name="Viragh M."/>
            <person name="Kuo A."/>
            <person name="Thoen E."/>
            <person name="Andreopoulos B."/>
            <person name="Lu D."/>
            <person name="Skrede I."/>
            <person name="Drula E."/>
            <person name="Henrissat B."/>
            <person name="Morin E."/>
            <person name="Kohler A."/>
            <person name="Barry K."/>
            <person name="LaButti K."/>
            <person name="Morin E."/>
            <person name="Salamov A."/>
            <person name="Lipzen A."/>
            <person name="Mereny Z."/>
            <person name="Hegedus B."/>
            <person name="Baldrian P."/>
            <person name="Stursova M."/>
            <person name="Weitz H."/>
            <person name="Taylor A."/>
            <person name="Grigoriev I.V."/>
            <person name="Nagy L.G."/>
            <person name="Martin F."/>
            <person name="Kauserud H."/>
        </authorList>
    </citation>
    <scope>NUCLEOTIDE SEQUENCE</scope>
    <source>
        <strain evidence="2">CBHHK200</strain>
    </source>
</reference>
<proteinExistence type="predicted"/>
<feature type="compositionally biased region" description="Pro residues" evidence="1">
    <location>
        <begin position="118"/>
        <end position="128"/>
    </location>
</feature>
<keyword evidence="3" id="KW-1185">Reference proteome</keyword>
<evidence type="ECO:0000313" key="2">
    <source>
        <dbReference type="EMBL" id="KAJ7036052.1"/>
    </source>
</evidence>
<organism evidence="2 3">
    <name type="scientific">Mycena alexandri</name>
    <dbReference type="NCBI Taxonomy" id="1745969"/>
    <lineage>
        <taxon>Eukaryota</taxon>
        <taxon>Fungi</taxon>
        <taxon>Dikarya</taxon>
        <taxon>Basidiomycota</taxon>
        <taxon>Agaricomycotina</taxon>
        <taxon>Agaricomycetes</taxon>
        <taxon>Agaricomycetidae</taxon>
        <taxon>Agaricales</taxon>
        <taxon>Marasmiineae</taxon>
        <taxon>Mycenaceae</taxon>
        <taxon>Mycena</taxon>
    </lineage>
</organism>
<gene>
    <name evidence="2" type="ORF">C8F04DRAFT_1258425</name>
</gene>
<feature type="region of interest" description="Disordered" evidence="1">
    <location>
        <begin position="17"/>
        <end position="81"/>
    </location>
</feature>
<dbReference type="EMBL" id="JARJCM010000046">
    <property type="protein sequence ID" value="KAJ7036052.1"/>
    <property type="molecule type" value="Genomic_DNA"/>
</dbReference>
<feature type="compositionally biased region" description="Low complexity" evidence="1">
    <location>
        <begin position="105"/>
        <end position="117"/>
    </location>
</feature>